<dbReference type="EMBL" id="CM039172">
    <property type="protein sequence ID" value="KAH9786573.1"/>
    <property type="molecule type" value="Genomic_DNA"/>
</dbReference>
<evidence type="ECO:0000313" key="2">
    <source>
        <dbReference type="Proteomes" id="UP000829398"/>
    </source>
</evidence>
<gene>
    <name evidence="1" type="ORF">KPL71_010307</name>
</gene>
<name>A0ACB8ML01_CITSI</name>
<organism evidence="1 2">
    <name type="scientific">Citrus sinensis</name>
    <name type="common">Sweet orange</name>
    <name type="synonym">Citrus aurantium var. sinensis</name>
    <dbReference type="NCBI Taxonomy" id="2711"/>
    <lineage>
        <taxon>Eukaryota</taxon>
        <taxon>Viridiplantae</taxon>
        <taxon>Streptophyta</taxon>
        <taxon>Embryophyta</taxon>
        <taxon>Tracheophyta</taxon>
        <taxon>Spermatophyta</taxon>
        <taxon>Magnoliopsida</taxon>
        <taxon>eudicotyledons</taxon>
        <taxon>Gunneridae</taxon>
        <taxon>Pentapetalae</taxon>
        <taxon>rosids</taxon>
        <taxon>malvids</taxon>
        <taxon>Sapindales</taxon>
        <taxon>Rutaceae</taxon>
        <taxon>Aurantioideae</taxon>
        <taxon>Citrus</taxon>
    </lineage>
</organism>
<comment type="caution">
    <text evidence="1">The sequence shown here is derived from an EMBL/GenBank/DDBJ whole genome shotgun (WGS) entry which is preliminary data.</text>
</comment>
<evidence type="ECO:0000313" key="1">
    <source>
        <dbReference type="EMBL" id="KAH9786573.1"/>
    </source>
</evidence>
<dbReference type="Proteomes" id="UP000829398">
    <property type="component" value="Chromosome 3"/>
</dbReference>
<reference evidence="2" key="1">
    <citation type="journal article" date="2023" name="Hortic. Res.">
        <title>A chromosome-level phased genome enabling allele-level studies in sweet orange: a case study on citrus Huanglongbing tolerance.</title>
        <authorList>
            <person name="Wu B."/>
            <person name="Yu Q."/>
            <person name="Deng Z."/>
            <person name="Duan Y."/>
            <person name="Luo F."/>
            <person name="Gmitter F. Jr."/>
        </authorList>
    </citation>
    <scope>NUCLEOTIDE SEQUENCE [LARGE SCALE GENOMIC DNA]</scope>
    <source>
        <strain evidence="2">cv. Valencia</strain>
    </source>
</reference>
<proteinExistence type="predicted"/>
<accession>A0ACB8ML01</accession>
<keyword evidence="2" id="KW-1185">Reference proteome</keyword>
<sequence length="265" mass="29208">MALTRFFFGTCLLLLLSLSIASAADYVNTQVPVPNKPINQDVPLNNNIPKPELDQLNKPKDFTDHVPKTDLSVPNKPKDLSNNVPKPDLDRLKPEGYGGGVVPKQGLGNPKLLDTERLLPLCIEGLVLCKSGQKVTPIKGAKARITCIGDDENGYETTQSRLSPATDEKGYFFATLPVSISKLGNYSKLTDCKAKVDNPPLENCKVPTDINNGMSGAPLDTYRILKHKNIKLYRLRPFVFTPEPEPEPEPKPQPELSCVFSFLKL</sequence>
<protein>
    <submittedName>
        <fullName evidence="1">Protein SEED AND ROOT HAIR PROTECTIVE PROTEIN</fullName>
    </submittedName>
</protein>